<evidence type="ECO:0000313" key="2">
    <source>
        <dbReference type="EMBL" id="CAE7542902.1"/>
    </source>
</evidence>
<organism evidence="2 3">
    <name type="scientific">Symbiodinium natans</name>
    <dbReference type="NCBI Taxonomy" id="878477"/>
    <lineage>
        <taxon>Eukaryota</taxon>
        <taxon>Sar</taxon>
        <taxon>Alveolata</taxon>
        <taxon>Dinophyceae</taxon>
        <taxon>Suessiales</taxon>
        <taxon>Symbiodiniaceae</taxon>
        <taxon>Symbiodinium</taxon>
    </lineage>
</organism>
<dbReference type="EMBL" id="CAJNDS010002606">
    <property type="protein sequence ID" value="CAE7542902.1"/>
    <property type="molecule type" value="Genomic_DNA"/>
</dbReference>
<feature type="compositionally biased region" description="Polar residues" evidence="1">
    <location>
        <begin position="89"/>
        <end position="99"/>
    </location>
</feature>
<gene>
    <name evidence="2" type="ORF">SNAT2548_LOCUS30444</name>
</gene>
<protein>
    <submittedName>
        <fullName evidence="2">Uncharacterized protein</fullName>
    </submittedName>
</protein>
<reference evidence="2" key="1">
    <citation type="submission" date="2021-02" db="EMBL/GenBank/DDBJ databases">
        <authorList>
            <person name="Dougan E. K."/>
            <person name="Rhodes N."/>
            <person name="Thang M."/>
            <person name="Chan C."/>
        </authorList>
    </citation>
    <scope>NUCLEOTIDE SEQUENCE</scope>
</reference>
<keyword evidence="3" id="KW-1185">Reference proteome</keyword>
<dbReference type="AlphaFoldDB" id="A0A812TVI4"/>
<dbReference type="OrthoDB" id="433996at2759"/>
<evidence type="ECO:0000313" key="3">
    <source>
        <dbReference type="Proteomes" id="UP000604046"/>
    </source>
</evidence>
<sequence length="160" mass="16923">MNGKADLQRQLAETRGFPAINKATIMQMLQVVLCSELPMVTVATFNRQQLPTLALANNPFVASRFHTVMGRFSAVGPEPQDPEVDRSEATSSETSSPLNTAAAPNLPTSEKALAGPQPVPEPSAPKPPAAEPAATKKASNPPTGGKLLKKFQDIMAVSHL</sequence>
<feature type="compositionally biased region" description="Pro residues" evidence="1">
    <location>
        <begin position="117"/>
        <end position="130"/>
    </location>
</feature>
<name>A0A812TVI4_9DINO</name>
<feature type="region of interest" description="Disordered" evidence="1">
    <location>
        <begin position="72"/>
        <end position="147"/>
    </location>
</feature>
<accession>A0A812TVI4</accession>
<proteinExistence type="predicted"/>
<evidence type="ECO:0000256" key="1">
    <source>
        <dbReference type="SAM" id="MobiDB-lite"/>
    </source>
</evidence>
<dbReference type="Proteomes" id="UP000604046">
    <property type="component" value="Unassembled WGS sequence"/>
</dbReference>
<comment type="caution">
    <text evidence="2">The sequence shown here is derived from an EMBL/GenBank/DDBJ whole genome shotgun (WGS) entry which is preliminary data.</text>
</comment>